<name>S8BTV2_9LAMI</name>
<dbReference type="OrthoDB" id="913707at2759"/>
<evidence type="ECO:0000313" key="2">
    <source>
        <dbReference type="Proteomes" id="UP000015453"/>
    </source>
</evidence>
<dbReference type="Proteomes" id="UP000015453">
    <property type="component" value="Unassembled WGS sequence"/>
</dbReference>
<organism evidence="1 2">
    <name type="scientific">Genlisea aurea</name>
    <dbReference type="NCBI Taxonomy" id="192259"/>
    <lineage>
        <taxon>Eukaryota</taxon>
        <taxon>Viridiplantae</taxon>
        <taxon>Streptophyta</taxon>
        <taxon>Embryophyta</taxon>
        <taxon>Tracheophyta</taxon>
        <taxon>Spermatophyta</taxon>
        <taxon>Magnoliopsida</taxon>
        <taxon>eudicotyledons</taxon>
        <taxon>Gunneridae</taxon>
        <taxon>Pentapetalae</taxon>
        <taxon>asterids</taxon>
        <taxon>lamiids</taxon>
        <taxon>Lamiales</taxon>
        <taxon>Lentibulariaceae</taxon>
        <taxon>Genlisea</taxon>
    </lineage>
</organism>
<keyword evidence="2" id="KW-1185">Reference proteome</keyword>
<protein>
    <submittedName>
        <fullName evidence="1">Uncharacterized protein</fullName>
    </submittedName>
</protein>
<gene>
    <name evidence="1" type="ORF">M569_16802</name>
</gene>
<accession>S8BTV2</accession>
<sequence>MTLRREYGTDPYSCSTSGARVRVFRRRLRSRLRRRPQGSQNDFAKQRFEGGFARHGVGQLRYQLLETRRGSGSGGNGFGGDSCVGGLRGEGNEEKAETIGVSLYEITGQILPQKELSAMTVRVKMKKESLVFLINSESIYSFIQEEVARKMGLDYELRRDLRATIAHGDSIKCGGVSLGVPIQIGDYS</sequence>
<proteinExistence type="predicted"/>
<dbReference type="AlphaFoldDB" id="S8BTV2"/>
<reference evidence="1 2" key="1">
    <citation type="journal article" date="2013" name="BMC Genomics">
        <title>The miniature genome of a carnivorous plant Genlisea aurea contains a low number of genes and short non-coding sequences.</title>
        <authorList>
            <person name="Leushkin E.V."/>
            <person name="Sutormin R.A."/>
            <person name="Nabieva E.R."/>
            <person name="Penin A.A."/>
            <person name="Kondrashov A.S."/>
            <person name="Logacheva M.D."/>
        </authorList>
    </citation>
    <scope>NUCLEOTIDE SEQUENCE [LARGE SCALE GENOMIC DNA]</scope>
</reference>
<evidence type="ECO:0000313" key="1">
    <source>
        <dbReference type="EMBL" id="EPS58015.1"/>
    </source>
</evidence>
<dbReference type="CDD" id="cd00303">
    <property type="entry name" value="retropepsin_like"/>
    <property type="match status" value="1"/>
</dbReference>
<dbReference type="EMBL" id="AUSU01009620">
    <property type="protein sequence ID" value="EPS58015.1"/>
    <property type="molecule type" value="Genomic_DNA"/>
</dbReference>
<comment type="caution">
    <text evidence="1">The sequence shown here is derived from an EMBL/GenBank/DDBJ whole genome shotgun (WGS) entry which is preliminary data.</text>
</comment>